<dbReference type="Gene3D" id="1.10.150.130">
    <property type="match status" value="1"/>
</dbReference>
<protein>
    <recommendedName>
        <fullName evidence="4">Tyr recombinase domain-containing protein</fullName>
    </recommendedName>
</protein>
<proteinExistence type="inferred from homology"/>
<accession>A0A166K0W9</accession>
<evidence type="ECO:0000313" key="6">
    <source>
        <dbReference type="Proteomes" id="UP000076555"/>
    </source>
</evidence>
<evidence type="ECO:0000259" key="4">
    <source>
        <dbReference type="PROSITE" id="PS51898"/>
    </source>
</evidence>
<keyword evidence="2" id="KW-0238">DNA-binding</keyword>
<dbReference type="InterPro" id="IPR002104">
    <property type="entry name" value="Integrase_catalytic"/>
</dbReference>
<evidence type="ECO:0000256" key="2">
    <source>
        <dbReference type="ARBA" id="ARBA00023125"/>
    </source>
</evidence>
<dbReference type="PANTHER" id="PTHR30349:SF41">
    <property type="entry name" value="INTEGRASE_RECOMBINASE PROTEIN MJ0367-RELATED"/>
    <property type="match status" value="1"/>
</dbReference>
<feature type="domain" description="Tyr recombinase" evidence="4">
    <location>
        <begin position="212"/>
        <end position="416"/>
    </location>
</feature>
<dbReference type="GO" id="GO:0006310">
    <property type="term" value="P:DNA recombination"/>
    <property type="evidence" value="ECO:0007669"/>
    <property type="project" value="UniProtKB-KW"/>
</dbReference>
<dbReference type="OrthoDB" id="530235at2"/>
<dbReference type="CDD" id="cd01189">
    <property type="entry name" value="INT_ICEBs1_C_like"/>
    <property type="match status" value="1"/>
</dbReference>
<evidence type="ECO:0000313" key="5">
    <source>
        <dbReference type="EMBL" id="KZL50426.1"/>
    </source>
</evidence>
<dbReference type="GO" id="GO:0015074">
    <property type="term" value="P:DNA integration"/>
    <property type="evidence" value="ECO:0007669"/>
    <property type="project" value="InterPro"/>
</dbReference>
<dbReference type="RefSeq" id="WP_063872196.1">
    <property type="nucleotide sequence ID" value="NZ_CAWMRI010000087.1"/>
</dbReference>
<comment type="caution">
    <text evidence="5">The sequence shown here is derived from an EMBL/GenBank/DDBJ whole genome shotgun (WGS) entry which is preliminary data.</text>
</comment>
<dbReference type="SUPFAM" id="SSF56349">
    <property type="entry name" value="DNA breaking-rejoining enzymes"/>
    <property type="match status" value="1"/>
</dbReference>
<evidence type="ECO:0000256" key="1">
    <source>
        <dbReference type="ARBA" id="ARBA00008857"/>
    </source>
</evidence>
<dbReference type="Pfam" id="PF00589">
    <property type="entry name" value="Phage_integrase"/>
    <property type="match status" value="1"/>
</dbReference>
<dbReference type="InterPro" id="IPR050090">
    <property type="entry name" value="Tyrosine_recombinase_XerCD"/>
</dbReference>
<organism evidence="5 6">
    <name type="scientific">Nodularia spumigena CENA596</name>
    <dbReference type="NCBI Taxonomy" id="1819295"/>
    <lineage>
        <taxon>Bacteria</taxon>
        <taxon>Bacillati</taxon>
        <taxon>Cyanobacteriota</taxon>
        <taxon>Cyanophyceae</taxon>
        <taxon>Nostocales</taxon>
        <taxon>Nodulariaceae</taxon>
        <taxon>Nodularia</taxon>
    </lineage>
</organism>
<sequence>MQPNKKSQSIASRGSVQIKNSNGRLQLVFSHPVITPDGEVKTKRFYLSTRHEDTPFGKYQASTLAAKIQRDIDCGEFDASLVKYKPAASLSTVTPITPITPTTPSATPQLDLGQLWEKYAEFKKPQVSPSTYAVDYRKYRNHIANLPSKTLDDAIAIRDYLIANLSANAAKRTLTNINACCDWALQSQQIKSNPFQGMAKDIQMPKSESAEYEINPFTKEERDIIIQAFEESKFYTYYTPLVKFLFFTGCRPSEAIALQWKHISDKYITFEQAITISSKGLALKNGLKTQSQRRFPINHQQREILDSIKPENCNPDDFIFRSKKGGIVDFGDFLNHAWKGYKNHRGTHIDGIVTQLVKQGVISEYRKPYQCRHTFITLCLEADIDAKDVGRWVGNSPEIIYRHYAGNKRNLQVPEL</sequence>
<gene>
    <name evidence="5" type="ORF">A2T98_07415</name>
</gene>
<dbReference type="Proteomes" id="UP000076555">
    <property type="component" value="Unassembled WGS sequence"/>
</dbReference>
<dbReference type="InterPro" id="IPR013762">
    <property type="entry name" value="Integrase-like_cat_sf"/>
</dbReference>
<dbReference type="InterPro" id="IPR010998">
    <property type="entry name" value="Integrase_recombinase_N"/>
</dbReference>
<reference evidence="5 6" key="1">
    <citation type="submission" date="2016-04" db="EMBL/GenBank/DDBJ databases">
        <title>Draft Genome Assembly of the Bloom-forming Cyanobacterium Nodularia spumigena Strain CENA596 in Shrimp Production Ponds.</title>
        <authorList>
            <person name="Popin R.V."/>
            <person name="Rigonato J."/>
            <person name="Abreu V.A."/>
            <person name="Andreote A.P."/>
            <person name="Silveira S.B."/>
            <person name="Odebrecht C."/>
            <person name="Fiore M.F."/>
        </authorList>
    </citation>
    <scope>NUCLEOTIDE SEQUENCE [LARGE SCALE GENOMIC DNA]</scope>
    <source>
        <strain evidence="5 6">CENA596</strain>
    </source>
</reference>
<dbReference type="EMBL" id="LWAJ01000087">
    <property type="protein sequence ID" value="KZL50426.1"/>
    <property type="molecule type" value="Genomic_DNA"/>
</dbReference>
<evidence type="ECO:0000256" key="3">
    <source>
        <dbReference type="ARBA" id="ARBA00023172"/>
    </source>
</evidence>
<dbReference type="PROSITE" id="PS51898">
    <property type="entry name" value="TYR_RECOMBINASE"/>
    <property type="match status" value="1"/>
</dbReference>
<dbReference type="Gene3D" id="1.10.443.10">
    <property type="entry name" value="Intergrase catalytic core"/>
    <property type="match status" value="1"/>
</dbReference>
<dbReference type="InterPro" id="IPR011010">
    <property type="entry name" value="DNA_brk_join_enz"/>
</dbReference>
<dbReference type="AlphaFoldDB" id="A0A166K0W9"/>
<dbReference type="PANTHER" id="PTHR30349">
    <property type="entry name" value="PHAGE INTEGRASE-RELATED"/>
    <property type="match status" value="1"/>
</dbReference>
<comment type="similarity">
    <text evidence="1">Belongs to the 'phage' integrase family.</text>
</comment>
<dbReference type="GO" id="GO:0003677">
    <property type="term" value="F:DNA binding"/>
    <property type="evidence" value="ECO:0007669"/>
    <property type="project" value="UniProtKB-KW"/>
</dbReference>
<name>A0A166K0W9_NODSP</name>
<keyword evidence="3" id="KW-0233">DNA recombination</keyword>